<dbReference type="Proteomes" id="UP001287356">
    <property type="component" value="Unassembled WGS sequence"/>
</dbReference>
<comment type="caution">
    <text evidence="1">The sequence shown here is derived from an EMBL/GenBank/DDBJ whole genome shotgun (WGS) entry which is preliminary data.</text>
</comment>
<reference evidence="1" key="1">
    <citation type="journal article" date="2023" name="Mol. Phylogenet. Evol.">
        <title>Genome-scale phylogeny and comparative genomics of the fungal order Sordariales.</title>
        <authorList>
            <person name="Hensen N."/>
            <person name="Bonometti L."/>
            <person name="Westerberg I."/>
            <person name="Brannstrom I.O."/>
            <person name="Guillou S."/>
            <person name="Cros-Aarteil S."/>
            <person name="Calhoun S."/>
            <person name="Haridas S."/>
            <person name="Kuo A."/>
            <person name="Mondo S."/>
            <person name="Pangilinan J."/>
            <person name="Riley R."/>
            <person name="LaButti K."/>
            <person name="Andreopoulos B."/>
            <person name="Lipzen A."/>
            <person name="Chen C."/>
            <person name="Yan M."/>
            <person name="Daum C."/>
            <person name="Ng V."/>
            <person name="Clum A."/>
            <person name="Steindorff A."/>
            <person name="Ohm R.A."/>
            <person name="Martin F."/>
            <person name="Silar P."/>
            <person name="Natvig D.O."/>
            <person name="Lalanne C."/>
            <person name="Gautier V."/>
            <person name="Ament-Velasquez S.L."/>
            <person name="Kruys A."/>
            <person name="Hutchinson M.I."/>
            <person name="Powell A.J."/>
            <person name="Barry K."/>
            <person name="Miller A.N."/>
            <person name="Grigoriev I.V."/>
            <person name="Debuchy R."/>
            <person name="Gladieux P."/>
            <person name="Hiltunen Thoren M."/>
            <person name="Johannesson H."/>
        </authorList>
    </citation>
    <scope>NUCLEOTIDE SEQUENCE</scope>
    <source>
        <strain evidence="1">CBS 958.72</strain>
    </source>
</reference>
<organism evidence="1 2">
    <name type="scientific">Lasiosphaeria ovina</name>
    <dbReference type="NCBI Taxonomy" id="92902"/>
    <lineage>
        <taxon>Eukaryota</taxon>
        <taxon>Fungi</taxon>
        <taxon>Dikarya</taxon>
        <taxon>Ascomycota</taxon>
        <taxon>Pezizomycotina</taxon>
        <taxon>Sordariomycetes</taxon>
        <taxon>Sordariomycetidae</taxon>
        <taxon>Sordariales</taxon>
        <taxon>Lasiosphaeriaceae</taxon>
        <taxon>Lasiosphaeria</taxon>
    </lineage>
</organism>
<dbReference type="AlphaFoldDB" id="A0AAE0NDN8"/>
<gene>
    <name evidence="1" type="ORF">B0T24DRAFT_163545</name>
</gene>
<sequence length="145" mass="16312">MGALLMYLGGAFLLHSRVLGALLILGSFKLVVAPPAIWITSRTTLFGDFRSRKSQQSRLYLLGNEILPSCVSRGRFPSLEPATSLLTCLLLQQIPACSGKICFSFMRERSEQSEAETLQPAQLGSWSHRQISWEKSEKKRKVFFF</sequence>
<protein>
    <submittedName>
        <fullName evidence="1">Uncharacterized protein</fullName>
    </submittedName>
</protein>
<evidence type="ECO:0000313" key="2">
    <source>
        <dbReference type="Proteomes" id="UP001287356"/>
    </source>
</evidence>
<proteinExistence type="predicted"/>
<name>A0AAE0NDN8_9PEZI</name>
<accession>A0AAE0NDN8</accession>
<reference evidence="1" key="2">
    <citation type="submission" date="2023-06" db="EMBL/GenBank/DDBJ databases">
        <authorList>
            <consortium name="Lawrence Berkeley National Laboratory"/>
            <person name="Haridas S."/>
            <person name="Hensen N."/>
            <person name="Bonometti L."/>
            <person name="Westerberg I."/>
            <person name="Brannstrom I.O."/>
            <person name="Guillou S."/>
            <person name="Cros-Aarteil S."/>
            <person name="Calhoun S."/>
            <person name="Kuo A."/>
            <person name="Mondo S."/>
            <person name="Pangilinan J."/>
            <person name="Riley R."/>
            <person name="Labutti K."/>
            <person name="Andreopoulos B."/>
            <person name="Lipzen A."/>
            <person name="Chen C."/>
            <person name="Yanf M."/>
            <person name="Daum C."/>
            <person name="Ng V."/>
            <person name="Clum A."/>
            <person name="Steindorff A."/>
            <person name="Ohm R."/>
            <person name="Martin F."/>
            <person name="Silar P."/>
            <person name="Natvig D."/>
            <person name="Lalanne C."/>
            <person name="Gautier V."/>
            <person name="Ament-Velasquez S.L."/>
            <person name="Kruys A."/>
            <person name="Hutchinson M.I."/>
            <person name="Powell A.J."/>
            <person name="Barry K."/>
            <person name="Miller A.N."/>
            <person name="Grigoriev I.V."/>
            <person name="Debuchy R."/>
            <person name="Gladieux P."/>
            <person name="Thoren M.H."/>
            <person name="Johannesson H."/>
        </authorList>
    </citation>
    <scope>NUCLEOTIDE SEQUENCE</scope>
    <source>
        <strain evidence="1">CBS 958.72</strain>
    </source>
</reference>
<dbReference type="EMBL" id="JAULSN010000002">
    <property type="protein sequence ID" value="KAK3379592.1"/>
    <property type="molecule type" value="Genomic_DNA"/>
</dbReference>
<keyword evidence="2" id="KW-1185">Reference proteome</keyword>
<evidence type="ECO:0000313" key="1">
    <source>
        <dbReference type="EMBL" id="KAK3379592.1"/>
    </source>
</evidence>